<sequence>MSTTITIPQGLGYTFASLISTCFVLVWQGSVVGKHRKAAKVPYPQAYAEKAEAEASLDAKKFNCAQRAHQNTLENVPIMLILTAITAVQYPVVAAGGLGVYNVGRILYTAGYVTGDPAKRMRGSIGYLGVFALLGGAGLTTYNFICAGL</sequence>
<evidence type="ECO:0000256" key="4">
    <source>
        <dbReference type="ARBA" id="ARBA00023136"/>
    </source>
</evidence>
<dbReference type="GO" id="GO:0004364">
    <property type="term" value="F:glutathione transferase activity"/>
    <property type="evidence" value="ECO:0007669"/>
    <property type="project" value="TreeGrafter"/>
</dbReference>
<evidence type="ECO:0000313" key="7">
    <source>
        <dbReference type="Proteomes" id="UP000076532"/>
    </source>
</evidence>
<dbReference type="GO" id="GO:0005635">
    <property type="term" value="C:nuclear envelope"/>
    <property type="evidence" value="ECO:0007669"/>
    <property type="project" value="TreeGrafter"/>
</dbReference>
<accession>A0A166NVN3</accession>
<dbReference type="SUPFAM" id="SSF161084">
    <property type="entry name" value="MAPEG domain-like"/>
    <property type="match status" value="1"/>
</dbReference>
<organism evidence="6 7">
    <name type="scientific">Athelia psychrophila</name>
    <dbReference type="NCBI Taxonomy" id="1759441"/>
    <lineage>
        <taxon>Eukaryota</taxon>
        <taxon>Fungi</taxon>
        <taxon>Dikarya</taxon>
        <taxon>Basidiomycota</taxon>
        <taxon>Agaricomycotina</taxon>
        <taxon>Agaricomycetes</taxon>
        <taxon>Agaricomycetidae</taxon>
        <taxon>Atheliales</taxon>
        <taxon>Atheliaceae</taxon>
        <taxon>Athelia</taxon>
    </lineage>
</organism>
<dbReference type="Pfam" id="PF01124">
    <property type="entry name" value="MAPEG"/>
    <property type="match status" value="1"/>
</dbReference>
<gene>
    <name evidence="6" type="ORF">FIBSPDRAFT_855983</name>
</gene>
<dbReference type="PANTHER" id="PTHR10250:SF26">
    <property type="entry name" value="GLUTATHIONE S-TRANSFERASE 3, MITOCHONDRIAL"/>
    <property type="match status" value="1"/>
</dbReference>
<feature type="transmembrane region" description="Helical" evidence="5">
    <location>
        <begin position="6"/>
        <end position="27"/>
    </location>
</feature>
<evidence type="ECO:0000256" key="2">
    <source>
        <dbReference type="ARBA" id="ARBA00022692"/>
    </source>
</evidence>
<dbReference type="AlphaFoldDB" id="A0A166NVN3"/>
<dbReference type="Proteomes" id="UP000076532">
    <property type="component" value="Unassembled WGS sequence"/>
</dbReference>
<dbReference type="EMBL" id="KV417521">
    <property type="protein sequence ID" value="KZP25424.1"/>
    <property type="molecule type" value="Genomic_DNA"/>
</dbReference>
<dbReference type="GO" id="GO:0016020">
    <property type="term" value="C:membrane"/>
    <property type="evidence" value="ECO:0007669"/>
    <property type="project" value="UniProtKB-SubCell"/>
</dbReference>
<reference evidence="6 7" key="1">
    <citation type="journal article" date="2016" name="Mol. Biol. Evol.">
        <title>Comparative Genomics of Early-Diverging Mushroom-Forming Fungi Provides Insights into the Origins of Lignocellulose Decay Capabilities.</title>
        <authorList>
            <person name="Nagy L.G."/>
            <person name="Riley R."/>
            <person name="Tritt A."/>
            <person name="Adam C."/>
            <person name="Daum C."/>
            <person name="Floudas D."/>
            <person name="Sun H."/>
            <person name="Yadav J.S."/>
            <person name="Pangilinan J."/>
            <person name="Larsson K.H."/>
            <person name="Matsuura K."/>
            <person name="Barry K."/>
            <person name="Labutti K."/>
            <person name="Kuo R."/>
            <person name="Ohm R.A."/>
            <person name="Bhattacharya S.S."/>
            <person name="Shirouzu T."/>
            <person name="Yoshinaga Y."/>
            <person name="Martin F.M."/>
            <person name="Grigoriev I.V."/>
            <person name="Hibbett D.S."/>
        </authorList>
    </citation>
    <scope>NUCLEOTIDE SEQUENCE [LARGE SCALE GENOMIC DNA]</scope>
    <source>
        <strain evidence="6 7">CBS 109695</strain>
    </source>
</reference>
<dbReference type="OrthoDB" id="410651at2759"/>
<evidence type="ECO:0000256" key="3">
    <source>
        <dbReference type="ARBA" id="ARBA00022989"/>
    </source>
</evidence>
<keyword evidence="4 5" id="KW-0472">Membrane</keyword>
<dbReference type="GO" id="GO:0004602">
    <property type="term" value="F:glutathione peroxidase activity"/>
    <property type="evidence" value="ECO:0007669"/>
    <property type="project" value="TreeGrafter"/>
</dbReference>
<protein>
    <submittedName>
        <fullName evidence="6">Membrane-associated proteins in eicosanoid and glutathione metabolism</fullName>
    </submittedName>
</protein>
<dbReference type="InterPro" id="IPR023352">
    <property type="entry name" value="MAPEG-like_dom_sf"/>
</dbReference>
<proteinExistence type="predicted"/>
<keyword evidence="2 5" id="KW-0812">Transmembrane</keyword>
<feature type="transmembrane region" description="Helical" evidence="5">
    <location>
        <begin position="125"/>
        <end position="145"/>
    </location>
</feature>
<dbReference type="InterPro" id="IPR050997">
    <property type="entry name" value="MAPEG"/>
</dbReference>
<comment type="subcellular location">
    <subcellularLocation>
        <location evidence="1">Membrane</location>
        <topology evidence="1">Multi-pass membrane protein</topology>
    </subcellularLocation>
</comment>
<evidence type="ECO:0000256" key="5">
    <source>
        <dbReference type="SAM" id="Phobius"/>
    </source>
</evidence>
<evidence type="ECO:0000256" key="1">
    <source>
        <dbReference type="ARBA" id="ARBA00004141"/>
    </source>
</evidence>
<dbReference type="PANTHER" id="PTHR10250">
    <property type="entry name" value="MICROSOMAL GLUTATHIONE S-TRANSFERASE"/>
    <property type="match status" value="1"/>
</dbReference>
<dbReference type="GO" id="GO:0005783">
    <property type="term" value="C:endoplasmic reticulum"/>
    <property type="evidence" value="ECO:0007669"/>
    <property type="project" value="TreeGrafter"/>
</dbReference>
<dbReference type="STRING" id="436010.A0A166NVN3"/>
<dbReference type="InterPro" id="IPR001129">
    <property type="entry name" value="Membr-assoc_MAPEG"/>
</dbReference>
<keyword evidence="3 5" id="KW-1133">Transmembrane helix</keyword>
<dbReference type="Gene3D" id="1.20.120.550">
    <property type="entry name" value="Membrane associated eicosanoid/glutathione metabolism-like domain"/>
    <property type="match status" value="1"/>
</dbReference>
<name>A0A166NVN3_9AGAM</name>
<evidence type="ECO:0000313" key="6">
    <source>
        <dbReference type="EMBL" id="KZP25424.1"/>
    </source>
</evidence>
<keyword evidence="7" id="KW-1185">Reference proteome</keyword>